<dbReference type="GO" id="GO:0046872">
    <property type="term" value="F:metal ion binding"/>
    <property type="evidence" value="ECO:0007669"/>
    <property type="project" value="UniProtKB-KW"/>
</dbReference>
<dbReference type="GO" id="GO:0002953">
    <property type="term" value="F:5'-deoxynucleotidase activity"/>
    <property type="evidence" value="ECO:0007669"/>
    <property type="project" value="InterPro"/>
</dbReference>
<protein>
    <recommendedName>
        <fullName evidence="3">HD domain-containing protein</fullName>
    </recommendedName>
</protein>
<keyword evidence="2" id="KW-0378">Hydrolase</keyword>
<sequence>LCRGLVEKGVKVNTERALTLALLHDVPEALTHDIDRRVVKLGGQPMKLGKHQAERNAVTKLSQTAGILGNILEEAWTLLESDNSLEAQIVHACDRLETSVQALEYVMQGYRPEQFNEFWKAAKAQKEGAMDEIAQILNPLLDRIKDYQS</sequence>
<dbReference type="GO" id="GO:0005737">
    <property type="term" value="C:cytoplasm"/>
    <property type="evidence" value="ECO:0007669"/>
    <property type="project" value="TreeGrafter"/>
</dbReference>
<dbReference type="PANTHER" id="PTHR11845:SF13">
    <property type="entry name" value="5'-DEOXYNUCLEOTIDASE HDDC2"/>
    <property type="match status" value="1"/>
</dbReference>
<reference evidence="4" key="1">
    <citation type="journal article" date="2014" name="Front. Microbiol.">
        <title>High frequency of phylogenetically diverse reductive dehalogenase-homologous genes in deep subseafloor sedimentary metagenomes.</title>
        <authorList>
            <person name="Kawai M."/>
            <person name="Futagami T."/>
            <person name="Toyoda A."/>
            <person name="Takaki Y."/>
            <person name="Nishi S."/>
            <person name="Hori S."/>
            <person name="Arai W."/>
            <person name="Tsubouchi T."/>
            <person name="Morono Y."/>
            <person name="Uchiyama I."/>
            <person name="Ito T."/>
            <person name="Fujiyama A."/>
            <person name="Inagaki F."/>
            <person name="Takami H."/>
        </authorList>
    </citation>
    <scope>NUCLEOTIDE SEQUENCE</scope>
    <source>
        <strain evidence="4">Expedition CK06-06</strain>
    </source>
</reference>
<evidence type="ECO:0000313" key="4">
    <source>
        <dbReference type="EMBL" id="GAH08596.1"/>
    </source>
</evidence>
<dbReference type="Pfam" id="PF13023">
    <property type="entry name" value="HD_3"/>
    <property type="match status" value="1"/>
</dbReference>
<evidence type="ECO:0000256" key="1">
    <source>
        <dbReference type="ARBA" id="ARBA00022723"/>
    </source>
</evidence>
<evidence type="ECO:0000259" key="3">
    <source>
        <dbReference type="Pfam" id="PF13023"/>
    </source>
</evidence>
<accession>X1CJQ1</accession>
<keyword evidence="1" id="KW-0479">Metal-binding</keyword>
<dbReference type="Gene3D" id="1.10.3210.10">
    <property type="entry name" value="Hypothetical protein af1432"/>
    <property type="match status" value="1"/>
</dbReference>
<dbReference type="InterPro" id="IPR039356">
    <property type="entry name" value="YfbR/HDDC2"/>
</dbReference>
<name>X1CJQ1_9ZZZZ</name>
<comment type="caution">
    <text evidence="4">The sequence shown here is derived from an EMBL/GenBank/DDBJ whole genome shotgun (WGS) entry which is preliminary data.</text>
</comment>
<dbReference type="AlphaFoldDB" id="X1CJQ1"/>
<feature type="non-terminal residue" evidence="4">
    <location>
        <position position="1"/>
    </location>
</feature>
<proteinExistence type="predicted"/>
<dbReference type="PANTHER" id="PTHR11845">
    <property type="entry name" value="5'-DEOXYNUCLEOTIDASE HDDC2"/>
    <property type="match status" value="1"/>
</dbReference>
<feature type="domain" description="HD" evidence="3">
    <location>
        <begin position="11"/>
        <end position="132"/>
    </location>
</feature>
<dbReference type="SUPFAM" id="SSF109604">
    <property type="entry name" value="HD-domain/PDEase-like"/>
    <property type="match status" value="1"/>
</dbReference>
<gene>
    <name evidence="4" type="ORF">S01H4_51884</name>
</gene>
<dbReference type="InterPro" id="IPR006674">
    <property type="entry name" value="HD_domain"/>
</dbReference>
<dbReference type="EMBL" id="BART01029595">
    <property type="protein sequence ID" value="GAH08596.1"/>
    <property type="molecule type" value="Genomic_DNA"/>
</dbReference>
<organism evidence="4">
    <name type="scientific">marine sediment metagenome</name>
    <dbReference type="NCBI Taxonomy" id="412755"/>
    <lineage>
        <taxon>unclassified sequences</taxon>
        <taxon>metagenomes</taxon>
        <taxon>ecological metagenomes</taxon>
    </lineage>
</organism>
<evidence type="ECO:0000256" key="2">
    <source>
        <dbReference type="ARBA" id="ARBA00022801"/>
    </source>
</evidence>